<dbReference type="Gene3D" id="3.40.50.970">
    <property type="match status" value="2"/>
</dbReference>
<dbReference type="InterPro" id="IPR029061">
    <property type="entry name" value="THDP-binding"/>
</dbReference>
<dbReference type="GO" id="GO:0030976">
    <property type="term" value="F:thiamine pyrophosphate binding"/>
    <property type="evidence" value="ECO:0007669"/>
    <property type="project" value="InterPro"/>
</dbReference>
<organism evidence="7 8">
    <name type="scientific">Candidatus Carsonella ruddii</name>
    <name type="common">Diaphorina cf. continua</name>
    <dbReference type="NCBI Taxonomy" id="2661587"/>
    <lineage>
        <taxon>Bacteria</taxon>
        <taxon>Pseudomonadati</taxon>
        <taxon>Pseudomonadota</taxon>
        <taxon>Gammaproteobacteria</taxon>
        <taxon>Oceanospirillales</taxon>
        <taxon>Halomonadaceae</taxon>
        <taxon>Zymobacter group</taxon>
        <taxon>Candidatus Carsonella</taxon>
    </lineage>
</organism>
<comment type="similarity">
    <text evidence="1 3">Belongs to the TPP enzyme family.</text>
</comment>
<dbReference type="Gene3D" id="3.40.50.1220">
    <property type="entry name" value="TPP-binding domain"/>
    <property type="match status" value="1"/>
</dbReference>
<dbReference type="SUPFAM" id="SSF52467">
    <property type="entry name" value="DHS-like NAD/FAD-binding domain"/>
    <property type="match status" value="1"/>
</dbReference>
<dbReference type="Pfam" id="PF02776">
    <property type="entry name" value="TPP_enzyme_N"/>
    <property type="match status" value="1"/>
</dbReference>
<keyword evidence="2 3" id="KW-0786">Thiamine pyrophosphate</keyword>
<dbReference type="PANTHER" id="PTHR18968:SF13">
    <property type="entry name" value="ACETOLACTATE SYNTHASE CATALYTIC SUBUNIT, MITOCHONDRIAL"/>
    <property type="match status" value="1"/>
</dbReference>
<dbReference type="RefSeq" id="WP_201329457.1">
    <property type="nucleotide sequence ID" value="NZ_AP023214.1"/>
</dbReference>
<evidence type="ECO:0000259" key="6">
    <source>
        <dbReference type="Pfam" id="PF02776"/>
    </source>
</evidence>
<dbReference type="KEGG" id="crr:CRDco_1410"/>
<feature type="domain" description="Thiamine pyrophosphate enzyme central" evidence="4">
    <location>
        <begin position="194"/>
        <end position="303"/>
    </location>
</feature>
<evidence type="ECO:0000256" key="2">
    <source>
        <dbReference type="ARBA" id="ARBA00023052"/>
    </source>
</evidence>
<evidence type="ECO:0000313" key="8">
    <source>
        <dbReference type="Proteomes" id="UP000595596"/>
    </source>
</evidence>
<dbReference type="FunFam" id="3.40.50.970:FF:000007">
    <property type="entry name" value="Acetolactate synthase"/>
    <property type="match status" value="1"/>
</dbReference>
<dbReference type="SUPFAM" id="SSF52518">
    <property type="entry name" value="Thiamin diphosphate-binding fold (THDP-binding)"/>
    <property type="match status" value="2"/>
</dbReference>
<dbReference type="Pfam" id="PF00205">
    <property type="entry name" value="TPP_enzyme_M"/>
    <property type="match status" value="1"/>
</dbReference>
<protein>
    <submittedName>
        <fullName evidence="7">Acetolactate synthase 3 large subunit</fullName>
    </submittedName>
</protein>
<keyword evidence="8" id="KW-1185">Reference proteome</keyword>
<dbReference type="GO" id="GO:0050660">
    <property type="term" value="F:flavin adenine dinucleotide binding"/>
    <property type="evidence" value="ECO:0007669"/>
    <property type="project" value="TreeGrafter"/>
</dbReference>
<dbReference type="GO" id="GO:0000287">
    <property type="term" value="F:magnesium ion binding"/>
    <property type="evidence" value="ECO:0007669"/>
    <property type="project" value="InterPro"/>
</dbReference>
<name>A0A7R7ABK6_CARRU</name>
<evidence type="ECO:0000256" key="1">
    <source>
        <dbReference type="ARBA" id="ARBA00007812"/>
    </source>
</evidence>
<dbReference type="InterPro" id="IPR012000">
    <property type="entry name" value="Thiamin_PyroP_enz_cen_dom"/>
</dbReference>
<dbReference type="GO" id="GO:0003984">
    <property type="term" value="F:acetolactate synthase activity"/>
    <property type="evidence" value="ECO:0007669"/>
    <property type="project" value="TreeGrafter"/>
</dbReference>
<feature type="domain" description="Thiamine pyrophosphate enzyme N-terminal TPP-binding" evidence="6">
    <location>
        <begin position="6"/>
        <end position="118"/>
    </location>
</feature>
<dbReference type="PANTHER" id="PTHR18968">
    <property type="entry name" value="THIAMINE PYROPHOSPHATE ENZYMES"/>
    <property type="match status" value="1"/>
</dbReference>
<gene>
    <name evidence="7" type="primary">ilvB</name>
    <name evidence="7" type="ORF">CRDco_1410</name>
</gene>
<dbReference type="GO" id="GO:0009097">
    <property type="term" value="P:isoleucine biosynthetic process"/>
    <property type="evidence" value="ECO:0007669"/>
    <property type="project" value="TreeGrafter"/>
</dbReference>
<dbReference type="InterPro" id="IPR045229">
    <property type="entry name" value="TPP_enz"/>
</dbReference>
<dbReference type="AlphaFoldDB" id="A0A7R7ABK6"/>
<dbReference type="GO" id="GO:0009099">
    <property type="term" value="P:L-valine biosynthetic process"/>
    <property type="evidence" value="ECO:0007669"/>
    <property type="project" value="TreeGrafter"/>
</dbReference>
<dbReference type="Pfam" id="PF02775">
    <property type="entry name" value="TPP_enzyme_C"/>
    <property type="match status" value="1"/>
</dbReference>
<evidence type="ECO:0000256" key="3">
    <source>
        <dbReference type="RuleBase" id="RU362132"/>
    </source>
</evidence>
<evidence type="ECO:0000259" key="4">
    <source>
        <dbReference type="Pfam" id="PF00205"/>
    </source>
</evidence>
<proteinExistence type="inferred from homology"/>
<dbReference type="InterPro" id="IPR011766">
    <property type="entry name" value="TPP_enzyme_TPP-bd"/>
</dbReference>
<dbReference type="GO" id="GO:0005948">
    <property type="term" value="C:acetolactate synthase complex"/>
    <property type="evidence" value="ECO:0007669"/>
    <property type="project" value="TreeGrafter"/>
</dbReference>
<dbReference type="EMBL" id="AP023214">
    <property type="protein sequence ID" value="BCG49366.1"/>
    <property type="molecule type" value="Genomic_DNA"/>
</dbReference>
<dbReference type="InterPro" id="IPR029035">
    <property type="entry name" value="DHS-like_NAD/FAD-binding_dom"/>
</dbReference>
<evidence type="ECO:0000313" key="7">
    <source>
        <dbReference type="EMBL" id="BCG49366.1"/>
    </source>
</evidence>
<feature type="domain" description="Thiamine pyrophosphate enzyme TPP-binding" evidence="5">
    <location>
        <begin position="372"/>
        <end position="505"/>
    </location>
</feature>
<dbReference type="InterPro" id="IPR012001">
    <property type="entry name" value="Thiamin_PyroP_enz_TPP-bd_dom"/>
</dbReference>
<accession>A0A7R7ABK6</accession>
<dbReference type="CDD" id="cd07035">
    <property type="entry name" value="TPP_PYR_POX_like"/>
    <property type="match status" value="1"/>
</dbReference>
<sequence length="558" mass="64867">MKLSASSILINSLLYNNIEFIFGYPGGAVLHIYDAIFLSGIKHILVRHEQAAAHMADGYSRSSNKIGVVLVTSGPGFTNCITSIATANFDNSSIIILCGQVIKKLISQNSFQELDNLNISLSIVKNFFSLNCFFNIQYILSKTLNISKLKKTGPIVIDFPKDLTSQKNFLRNKFPYIKNKKIFIEKKNINFLIHKRPIILVGGGLKDKKTFILFENFIKEKKIPFVSSFMGLGGFNYRNPYYLGWLGMHGDACVNTIIHFSDLIICLGTRLDDRITNNTERFSPYSEIIHIDIDKNQISKNIYCKNFFIMEIEYFLQNNINFNINKNWWKFIIFFKKFFKKKYKNNFFICKPQKIIEFSYYISKGKFLISSDVGQHQMFIAKYYSFNYKSFISSGGLGTMGFGLPSSIGTKFANKNKKILLITGEGSFQMMMQELSTCKQYKINIIIINLNNQSLGMVKQWQELNYSNRFSNSYVDSIPNFKILFNSYNFYSFDIYNLKNFYLLLSKLLKIDIFCFLNIYITQNENVFPIQLYEKSMCEFISFFSIIKYEKKFSFFNK</sequence>
<dbReference type="Proteomes" id="UP000595596">
    <property type="component" value="Chromosome"/>
</dbReference>
<reference evidence="7 8" key="1">
    <citation type="journal article" date="2020" name="Genome Biol. Evol.">
        <title>Comparative Genomics Underlines Multiple Roles of Profftella, an Obligate Symbiont of Psyllids: Providing Toxins, Vitamins, and Carotenoids.</title>
        <authorList>
            <person name="Nakabachi A."/>
            <person name="Piel J."/>
            <person name="Malenovsky I."/>
            <person name="Hirose Y."/>
        </authorList>
    </citation>
    <scope>NUCLEOTIDE SEQUENCE [LARGE SCALE GENOMIC DNA]</scope>
    <source>
        <strain evidence="7 8">Dco</strain>
    </source>
</reference>
<evidence type="ECO:0000259" key="5">
    <source>
        <dbReference type="Pfam" id="PF02775"/>
    </source>
</evidence>